<reference evidence="1" key="1">
    <citation type="submission" date="2021-06" db="EMBL/GenBank/DDBJ databases">
        <title>Thalassococcus sp. CAU 1522 isolated from sea sand, Republic of Korea.</title>
        <authorList>
            <person name="Kim W."/>
        </authorList>
    </citation>
    <scope>NUCLEOTIDE SEQUENCE</scope>
    <source>
        <strain evidence="1">CAU 1522</strain>
    </source>
</reference>
<protein>
    <submittedName>
        <fullName evidence="1">GIY-YIG nuclease family protein</fullName>
    </submittedName>
</protein>
<keyword evidence="2" id="KW-1185">Reference proteome</keyword>
<dbReference type="RefSeq" id="WP_217779757.1">
    <property type="nucleotide sequence ID" value="NZ_JAHRWL010000002.1"/>
</dbReference>
<evidence type="ECO:0000313" key="1">
    <source>
        <dbReference type="EMBL" id="MBV2361434.1"/>
    </source>
</evidence>
<sequence length="325" mass="37070">MGDLLPENRQIWVRAFYGFNPEEAGYIGFTHEAQREDMLTKMKDGDLVLIYGAVDSLTDTDLQRQALGFMEVKLERCHDLDRQTEESRKWKLDHGFQDRWTYGLKVVRAWRVTNRVHIKTIAPIAYDSKKRFERTTKAVLLEPDEKRRALSHHVRQVNVYGEPPIAADELVSGYMNDLLKPSKGIPPSFGDRTSTHEDGENHLYLMKLSADAEALLGKAGPHVGKALVKIGRSNDPNRRLKEVNGGFPDRAVCRWELKHNQPFEDGETAHNYETELKELFAREFTSQAGEFYTGDWSAIERAFQTFCFSKIPKILAAAGKAMGVK</sequence>
<name>A0ABS6NCX1_9RHOB</name>
<dbReference type="EMBL" id="JAHRWL010000002">
    <property type="protein sequence ID" value="MBV2361434.1"/>
    <property type="molecule type" value="Genomic_DNA"/>
</dbReference>
<gene>
    <name evidence="1" type="ORF">KUH32_16845</name>
</gene>
<dbReference type="Proteomes" id="UP001166293">
    <property type="component" value="Unassembled WGS sequence"/>
</dbReference>
<evidence type="ECO:0000313" key="2">
    <source>
        <dbReference type="Proteomes" id="UP001166293"/>
    </source>
</evidence>
<dbReference type="Pfam" id="PF13455">
    <property type="entry name" value="MUG113"/>
    <property type="match status" value="1"/>
</dbReference>
<organism evidence="1 2">
    <name type="scientific">Thalassococcus arenae</name>
    <dbReference type="NCBI Taxonomy" id="2851652"/>
    <lineage>
        <taxon>Bacteria</taxon>
        <taxon>Pseudomonadati</taxon>
        <taxon>Pseudomonadota</taxon>
        <taxon>Alphaproteobacteria</taxon>
        <taxon>Rhodobacterales</taxon>
        <taxon>Roseobacteraceae</taxon>
        <taxon>Thalassococcus</taxon>
    </lineage>
</organism>
<accession>A0ABS6NCX1</accession>
<comment type="caution">
    <text evidence="1">The sequence shown here is derived from an EMBL/GenBank/DDBJ whole genome shotgun (WGS) entry which is preliminary data.</text>
</comment>
<proteinExistence type="predicted"/>